<gene>
    <name evidence="1" type="ORF">BFV95_4937</name>
</gene>
<organism evidence="1 2">
    <name type="scientific">Alteromonas macleodii</name>
    <name type="common">Pseudoalteromonas macleodii</name>
    <dbReference type="NCBI Taxonomy" id="28108"/>
    <lineage>
        <taxon>Bacteria</taxon>
        <taxon>Pseudomonadati</taxon>
        <taxon>Pseudomonadota</taxon>
        <taxon>Gammaproteobacteria</taxon>
        <taxon>Alteromonadales</taxon>
        <taxon>Alteromonadaceae</taxon>
        <taxon>Alteromonas/Salinimonas group</taxon>
        <taxon>Alteromonas</taxon>
    </lineage>
</organism>
<dbReference type="AlphaFoldDB" id="A0AB36FKE1"/>
<accession>A0AB36FKE1</accession>
<evidence type="ECO:0000313" key="1">
    <source>
        <dbReference type="EMBL" id="OES23852.1"/>
    </source>
</evidence>
<keyword evidence="2" id="KW-1185">Reference proteome</keyword>
<evidence type="ECO:0000313" key="2">
    <source>
        <dbReference type="Proteomes" id="UP000095392"/>
    </source>
</evidence>
<proteinExistence type="predicted"/>
<dbReference type="EMBL" id="MIPY01000076">
    <property type="protein sequence ID" value="OES23852.1"/>
    <property type="molecule type" value="Genomic_DNA"/>
</dbReference>
<name>A0AB36FKE1_ALTMA</name>
<dbReference type="Proteomes" id="UP000095392">
    <property type="component" value="Unassembled WGS sequence"/>
</dbReference>
<sequence>MSLLVTNYFKSQLTSLSYPADEIQYSLNYCQGDGMRFTGQLYAEDINAVADRLANGTKKAAIKRAVDKGASIEIKSNDHRYVHYNTMYVVCDDYVCEDLTDFESQSLHEFVELVEEDIKTVSRKLEGEGYKLIEAGGEVFALSGKERTYKTARFSVTIKEVGADPFDLEMICEDTYEKVWSQFVNGEARYACFEVTVTTNSDNIEISSVRSPLFIILNNVTSGKVVSDKRAFCSEAIQEARNWIKGHRLAA</sequence>
<comment type="caution">
    <text evidence="1">The sequence shown here is derived from an EMBL/GenBank/DDBJ whole genome shotgun (WGS) entry which is preliminary data.</text>
</comment>
<reference evidence="1 2" key="1">
    <citation type="submission" date="2016-09" db="EMBL/GenBank/DDBJ databases">
        <title>Draft Genome Sequence of four Alteromonas macleodii strains isolated from copper coupons and grown long-term at elevated copper levels.</title>
        <authorList>
            <person name="Cusick K."/>
            <person name="Dale J."/>
            <person name="Little B."/>
            <person name="Biffinger J."/>
        </authorList>
    </citation>
    <scope>NUCLEOTIDE SEQUENCE [LARGE SCALE GENOMIC DNA]</scope>
    <source>
        <strain evidence="1 2">KCP01</strain>
    </source>
</reference>
<dbReference type="RefSeq" id="WP_069945716.1">
    <property type="nucleotide sequence ID" value="NZ_MIPW01000049.1"/>
</dbReference>
<protein>
    <submittedName>
        <fullName evidence="1">Uncharacterized protein</fullName>
    </submittedName>
</protein>